<dbReference type="Gene3D" id="3.30.40.10">
    <property type="entry name" value="Zinc/RING finger domain, C3HC4 (zinc finger)"/>
    <property type="match status" value="1"/>
</dbReference>
<dbReference type="PANTHER" id="PTHR45931">
    <property type="entry name" value="SI:CH211-59O9.10"/>
    <property type="match status" value="1"/>
</dbReference>
<keyword evidence="2 4" id="KW-0863">Zinc-finger</keyword>
<feature type="domain" description="RING-type" evidence="6">
    <location>
        <begin position="367"/>
        <end position="408"/>
    </location>
</feature>
<dbReference type="SUPFAM" id="SSF57850">
    <property type="entry name" value="RING/U-box"/>
    <property type="match status" value="1"/>
</dbReference>
<evidence type="ECO:0000256" key="2">
    <source>
        <dbReference type="ARBA" id="ARBA00022771"/>
    </source>
</evidence>
<dbReference type="EMBL" id="CAXAMN010006335">
    <property type="protein sequence ID" value="CAK9017260.1"/>
    <property type="molecule type" value="Genomic_DNA"/>
</dbReference>
<dbReference type="SUPFAM" id="SSF56112">
    <property type="entry name" value="Protein kinase-like (PK-like)"/>
    <property type="match status" value="1"/>
</dbReference>
<dbReference type="Gene3D" id="1.10.510.10">
    <property type="entry name" value="Transferase(Phosphotransferase) domain 1"/>
    <property type="match status" value="1"/>
</dbReference>
<evidence type="ECO:0000256" key="3">
    <source>
        <dbReference type="ARBA" id="ARBA00022833"/>
    </source>
</evidence>
<comment type="caution">
    <text evidence="7">The sequence shown here is derived from an EMBL/GenBank/DDBJ whole genome shotgun (WGS) entry which is preliminary data.</text>
</comment>
<dbReference type="InterPro" id="IPR011009">
    <property type="entry name" value="Kinase-like_dom_sf"/>
</dbReference>
<evidence type="ECO:0000256" key="4">
    <source>
        <dbReference type="PROSITE-ProRule" id="PRU00175"/>
    </source>
</evidence>
<gene>
    <name evidence="7" type="ORF">CCMP2556_LOCUS12808</name>
</gene>
<dbReference type="Proteomes" id="UP001642484">
    <property type="component" value="Unassembled WGS sequence"/>
</dbReference>
<name>A0ABP0JS23_9DINO</name>
<reference evidence="7 8" key="1">
    <citation type="submission" date="2024-02" db="EMBL/GenBank/DDBJ databases">
        <authorList>
            <person name="Chen Y."/>
            <person name="Shah S."/>
            <person name="Dougan E. K."/>
            <person name="Thang M."/>
            <person name="Chan C."/>
        </authorList>
    </citation>
    <scope>NUCLEOTIDE SEQUENCE [LARGE SCALE GENOMIC DNA]</scope>
</reference>
<dbReference type="PROSITE" id="PS50089">
    <property type="entry name" value="ZF_RING_2"/>
    <property type="match status" value="1"/>
</dbReference>
<accession>A0ABP0JS23</accession>
<evidence type="ECO:0000313" key="8">
    <source>
        <dbReference type="Proteomes" id="UP001642484"/>
    </source>
</evidence>
<protein>
    <recommendedName>
        <fullName evidence="6">RING-type domain-containing protein</fullName>
    </recommendedName>
</protein>
<keyword evidence="1" id="KW-0479">Metal-binding</keyword>
<dbReference type="InterPro" id="IPR001841">
    <property type="entry name" value="Znf_RING"/>
</dbReference>
<evidence type="ECO:0000259" key="6">
    <source>
        <dbReference type="PROSITE" id="PS50089"/>
    </source>
</evidence>
<keyword evidence="8" id="KW-1185">Reference proteome</keyword>
<evidence type="ECO:0000256" key="5">
    <source>
        <dbReference type="SAM" id="MobiDB-lite"/>
    </source>
</evidence>
<organism evidence="7 8">
    <name type="scientific">Durusdinium trenchii</name>
    <dbReference type="NCBI Taxonomy" id="1381693"/>
    <lineage>
        <taxon>Eukaryota</taxon>
        <taxon>Sar</taxon>
        <taxon>Alveolata</taxon>
        <taxon>Dinophyceae</taxon>
        <taxon>Suessiales</taxon>
        <taxon>Symbiodiniaceae</taxon>
        <taxon>Durusdinium</taxon>
    </lineage>
</organism>
<dbReference type="Pfam" id="PF13639">
    <property type="entry name" value="zf-RING_2"/>
    <property type="match status" value="1"/>
</dbReference>
<dbReference type="InterPro" id="IPR051834">
    <property type="entry name" value="RING_finger_E3_ligase"/>
</dbReference>
<evidence type="ECO:0000313" key="7">
    <source>
        <dbReference type="EMBL" id="CAK9017260.1"/>
    </source>
</evidence>
<evidence type="ECO:0000256" key="1">
    <source>
        <dbReference type="ARBA" id="ARBA00022723"/>
    </source>
</evidence>
<feature type="region of interest" description="Disordered" evidence="5">
    <location>
        <begin position="228"/>
        <end position="251"/>
    </location>
</feature>
<keyword evidence="3" id="KW-0862">Zinc</keyword>
<dbReference type="PANTHER" id="PTHR45931:SF3">
    <property type="entry name" value="RING ZINC FINGER-CONTAINING PROTEIN"/>
    <property type="match status" value="1"/>
</dbReference>
<proteinExistence type="predicted"/>
<dbReference type="InterPro" id="IPR013083">
    <property type="entry name" value="Znf_RING/FYVE/PHD"/>
</dbReference>
<sequence>MLFEFVCGYLPFGTNLVEPRQVCSAVLRGKLKFPSAYKDEIGRDLIKGLLTQPVLKRLGAGVNGLQDVFKHPFFEIPGQASMFDKLLGRELEPPTDQKRPHGYSKVRTTSVDVGGFQSRAVSLVSSSRRIQLQLSSDRQEQFELFEHPFSKEPGHGPEVVKQNGFFCDATVGGIPPQVLSDERLARLLQEQSPTTVAESPVEASHQATAIHAYVHEDEELARLLQAEEDDTRTASHSTAPPRRRHGHDPRGGTSAWPLLLSVLSSGACFGGCAGLQMAASFNCGQTALWICSLGGAVVGHLASNDTVPFQGRVHQAQEPRDSDSDSEDDSFCRGLDHEVIEGHTIGHTFHSTSTGRREAGNVEHLKCMVCMEEFVEGDTLRSLPCLHRYHQHCIDQWLARSAECPICKQNITAPQRVQPANTAATGNGLTRMLRWR</sequence>
<dbReference type="SMART" id="SM00184">
    <property type="entry name" value="RING"/>
    <property type="match status" value="1"/>
</dbReference>